<proteinExistence type="predicted"/>
<organism evidence="2 3">
    <name type="scientific">Micromonospora tulbaghiae</name>
    <dbReference type="NCBI Taxonomy" id="479978"/>
    <lineage>
        <taxon>Bacteria</taxon>
        <taxon>Bacillati</taxon>
        <taxon>Actinomycetota</taxon>
        <taxon>Actinomycetes</taxon>
        <taxon>Micromonosporales</taxon>
        <taxon>Micromonosporaceae</taxon>
        <taxon>Micromonospora</taxon>
    </lineage>
</organism>
<dbReference type="KEGG" id="mtua:CSH63_27340"/>
<dbReference type="RefSeq" id="WP_120572697.1">
    <property type="nucleotide sequence ID" value="NZ_CP024087.1"/>
</dbReference>
<sequence length="112" mass="11829">MKGRDLRRVTTDVEARRPASLEQAAERAHRGRALVEQARLAARAGQPPPPLPAGPAAAVPAPRVEATACARCYRPHEAPPNTPCPVCAADDPQPLDDLDALPITTPGDTAWS</sequence>
<evidence type="ECO:0000313" key="3">
    <source>
        <dbReference type="Proteomes" id="UP000267804"/>
    </source>
</evidence>
<gene>
    <name evidence="2" type="ORF">CSH63_27340</name>
</gene>
<dbReference type="AlphaFoldDB" id="A0A386WRQ7"/>
<reference evidence="2 3" key="1">
    <citation type="submission" date="2017-10" db="EMBL/GenBank/DDBJ databases">
        <title>Integration of genomic and chemical information greatly accelerates assignment of the full stereostructure of myelolactone, a potent inhibitor of myeloma from a marine-derived Micromonospora.</title>
        <authorList>
            <person name="Kim M.C."/>
            <person name="Machado H."/>
            <person name="Jensen P.R."/>
            <person name="Fenical W."/>
        </authorList>
    </citation>
    <scope>NUCLEOTIDE SEQUENCE [LARGE SCALE GENOMIC DNA]</scope>
    <source>
        <strain evidence="2 3">CNY-010</strain>
    </source>
</reference>
<protein>
    <submittedName>
        <fullName evidence="2">Uncharacterized protein</fullName>
    </submittedName>
</protein>
<name>A0A386WRQ7_9ACTN</name>
<accession>A0A386WRQ7</accession>
<dbReference type="EMBL" id="CP024087">
    <property type="protein sequence ID" value="AYF31087.1"/>
    <property type="molecule type" value="Genomic_DNA"/>
</dbReference>
<dbReference type="Proteomes" id="UP000267804">
    <property type="component" value="Chromosome"/>
</dbReference>
<evidence type="ECO:0000313" key="2">
    <source>
        <dbReference type="EMBL" id="AYF31087.1"/>
    </source>
</evidence>
<feature type="region of interest" description="Disordered" evidence="1">
    <location>
        <begin position="80"/>
        <end position="112"/>
    </location>
</feature>
<evidence type="ECO:0000256" key="1">
    <source>
        <dbReference type="SAM" id="MobiDB-lite"/>
    </source>
</evidence>
<feature type="region of interest" description="Disordered" evidence="1">
    <location>
        <begin position="1"/>
        <end position="24"/>
    </location>
</feature>